<comment type="similarity">
    <text evidence="11">Belongs to the amiloride-sensitive sodium channel (TC 1.A.6) family.</text>
</comment>
<keyword evidence="3 11" id="KW-0894">Sodium channel</keyword>
<dbReference type="GO" id="GO:0015280">
    <property type="term" value="F:ligand-gated sodium channel activity"/>
    <property type="evidence" value="ECO:0007669"/>
    <property type="project" value="TreeGrafter"/>
</dbReference>
<protein>
    <submittedName>
        <fullName evidence="13">Uncharacterized protein</fullName>
    </submittedName>
</protein>
<evidence type="ECO:0000256" key="8">
    <source>
        <dbReference type="ARBA" id="ARBA00023136"/>
    </source>
</evidence>
<evidence type="ECO:0000256" key="10">
    <source>
        <dbReference type="ARBA" id="ARBA00023303"/>
    </source>
</evidence>
<keyword evidence="7 11" id="KW-0406">Ion transport</keyword>
<evidence type="ECO:0000256" key="3">
    <source>
        <dbReference type="ARBA" id="ARBA00022461"/>
    </source>
</evidence>
<evidence type="ECO:0000313" key="14">
    <source>
        <dbReference type="Proteomes" id="UP000678393"/>
    </source>
</evidence>
<keyword evidence="5 12" id="KW-1133">Transmembrane helix</keyword>
<keyword evidence="2 11" id="KW-0813">Transport</keyword>
<dbReference type="Proteomes" id="UP000678393">
    <property type="component" value="Unassembled WGS sequence"/>
</dbReference>
<evidence type="ECO:0000256" key="6">
    <source>
        <dbReference type="ARBA" id="ARBA00023053"/>
    </source>
</evidence>
<proteinExistence type="inferred from homology"/>
<evidence type="ECO:0000256" key="4">
    <source>
        <dbReference type="ARBA" id="ARBA00022692"/>
    </source>
</evidence>
<dbReference type="Pfam" id="PF00858">
    <property type="entry name" value="ASC"/>
    <property type="match status" value="1"/>
</dbReference>
<evidence type="ECO:0000256" key="5">
    <source>
        <dbReference type="ARBA" id="ARBA00022989"/>
    </source>
</evidence>
<accession>A0A8S3YR82</accession>
<evidence type="ECO:0000256" key="7">
    <source>
        <dbReference type="ARBA" id="ARBA00023065"/>
    </source>
</evidence>
<gene>
    <name evidence="13" type="ORF">CUNI_LOCUS4901</name>
</gene>
<name>A0A8S3YR82_9EUPU</name>
<keyword evidence="4 11" id="KW-0812">Transmembrane</keyword>
<dbReference type="PANTHER" id="PTHR11690">
    <property type="entry name" value="AMILORIDE-SENSITIVE SODIUM CHANNEL-RELATED"/>
    <property type="match status" value="1"/>
</dbReference>
<evidence type="ECO:0000313" key="13">
    <source>
        <dbReference type="EMBL" id="CAG5119343.1"/>
    </source>
</evidence>
<evidence type="ECO:0000256" key="9">
    <source>
        <dbReference type="ARBA" id="ARBA00023201"/>
    </source>
</evidence>
<keyword evidence="8 12" id="KW-0472">Membrane</keyword>
<evidence type="ECO:0000256" key="11">
    <source>
        <dbReference type="RuleBase" id="RU000679"/>
    </source>
</evidence>
<keyword evidence="14" id="KW-1185">Reference proteome</keyword>
<evidence type="ECO:0000256" key="12">
    <source>
        <dbReference type="SAM" id="Phobius"/>
    </source>
</evidence>
<organism evidence="13 14">
    <name type="scientific">Candidula unifasciata</name>
    <dbReference type="NCBI Taxonomy" id="100452"/>
    <lineage>
        <taxon>Eukaryota</taxon>
        <taxon>Metazoa</taxon>
        <taxon>Spiralia</taxon>
        <taxon>Lophotrochozoa</taxon>
        <taxon>Mollusca</taxon>
        <taxon>Gastropoda</taxon>
        <taxon>Heterobranchia</taxon>
        <taxon>Euthyneura</taxon>
        <taxon>Panpulmonata</taxon>
        <taxon>Eupulmonata</taxon>
        <taxon>Stylommatophora</taxon>
        <taxon>Helicina</taxon>
        <taxon>Helicoidea</taxon>
        <taxon>Geomitridae</taxon>
        <taxon>Candidula</taxon>
    </lineage>
</organism>
<dbReference type="InterPro" id="IPR001873">
    <property type="entry name" value="ENaC"/>
</dbReference>
<sequence length="119" mass="13721">MALEEATVPEEHLLKKLFQDFGEGTSMHGIGRVLTNNRSWKRFLWSTMFLFGVGFSIYQFVITMNDFYSYPVTTVVTLRQETAAIFPGITICNLNRKRKTLAEESMFWAIDTLTDVILL</sequence>
<reference evidence="13" key="1">
    <citation type="submission" date="2021-04" db="EMBL/GenBank/DDBJ databases">
        <authorList>
            <consortium name="Molecular Ecology Group"/>
        </authorList>
    </citation>
    <scope>NUCLEOTIDE SEQUENCE</scope>
</reference>
<dbReference type="EMBL" id="CAJHNH020000689">
    <property type="protein sequence ID" value="CAG5119343.1"/>
    <property type="molecule type" value="Genomic_DNA"/>
</dbReference>
<dbReference type="PANTHER" id="PTHR11690:SF248">
    <property type="entry name" value="PICKPOCKET 17, ISOFORM A"/>
    <property type="match status" value="1"/>
</dbReference>
<keyword evidence="10 11" id="KW-0407">Ion channel</keyword>
<evidence type="ECO:0000256" key="2">
    <source>
        <dbReference type="ARBA" id="ARBA00022448"/>
    </source>
</evidence>
<keyword evidence="9 11" id="KW-0739">Sodium transport</keyword>
<dbReference type="AlphaFoldDB" id="A0A8S3YR82"/>
<evidence type="ECO:0000256" key="1">
    <source>
        <dbReference type="ARBA" id="ARBA00004141"/>
    </source>
</evidence>
<feature type="transmembrane region" description="Helical" evidence="12">
    <location>
        <begin position="43"/>
        <end position="61"/>
    </location>
</feature>
<comment type="caution">
    <text evidence="13">The sequence shown here is derived from an EMBL/GenBank/DDBJ whole genome shotgun (WGS) entry which is preliminary data.</text>
</comment>
<keyword evidence="6" id="KW-0915">Sodium</keyword>
<comment type="subcellular location">
    <subcellularLocation>
        <location evidence="1">Membrane</location>
        <topology evidence="1">Multi-pass membrane protein</topology>
    </subcellularLocation>
</comment>
<dbReference type="OrthoDB" id="6238402at2759"/>
<dbReference type="GO" id="GO:0005886">
    <property type="term" value="C:plasma membrane"/>
    <property type="evidence" value="ECO:0007669"/>
    <property type="project" value="TreeGrafter"/>
</dbReference>